<dbReference type="PIRSF" id="PIRSF006232">
    <property type="entry name" value="Pirin"/>
    <property type="match status" value="1"/>
</dbReference>
<dbReference type="PANTHER" id="PTHR43212:SF3">
    <property type="entry name" value="QUERCETIN 2,3-DIOXYGENASE"/>
    <property type="match status" value="1"/>
</dbReference>
<evidence type="ECO:0000256" key="1">
    <source>
        <dbReference type="ARBA" id="ARBA00008416"/>
    </source>
</evidence>
<evidence type="ECO:0000259" key="4">
    <source>
        <dbReference type="Pfam" id="PF02678"/>
    </source>
</evidence>
<dbReference type="AlphaFoldDB" id="A0A914W8Q2"/>
<dbReference type="InterPro" id="IPR041602">
    <property type="entry name" value="Quercetinase_C"/>
</dbReference>
<dbReference type="Pfam" id="PF02678">
    <property type="entry name" value="Pirin"/>
    <property type="match status" value="1"/>
</dbReference>
<dbReference type="SUPFAM" id="SSF51182">
    <property type="entry name" value="RmlC-like cupins"/>
    <property type="match status" value="1"/>
</dbReference>
<accession>A0A914W8Q2</accession>
<dbReference type="CDD" id="cd02910">
    <property type="entry name" value="cupin_Yhhw_N"/>
    <property type="match status" value="1"/>
</dbReference>
<dbReference type="WBParaSite" id="PSAMB.scaffold3339size18676.g21149.t1">
    <property type="protein sequence ID" value="PSAMB.scaffold3339size18676.g21149.t1"/>
    <property type="gene ID" value="PSAMB.scaffold3339size18676.g21149"/>
</dbReference>
<dbReference type="PANTHER" id="PTHR43212">
    <property type="entry name" value="QUERCETIN 2,3-DIOXYGENASE"/>
    <property type="match status" value="1"/>
</dbReference>
<dbReference type="Proteomes" id="UP000887566">
    <property type="component" value="Unplaced"/>
</dbReference>
<feature type="binding site" evidence="2">
    <location>
        <position position="105"/>
    </location>
    <ligand>
        <name>Fe cation</name>
        <dbReference type="ChEBI" id="CHEBI:24875"/>
    </ligand>
</feature>
<proteinExistence type="inferred from homology"/>
<name>A0A914W8Q2_9BILA</name>
<protein>
    <submittedName>
        <fullName evidence="7">Pirin</fullName>
    </submittedName>
</protein>
<comment type="cofactor">
    <cofactor evidence="2">
        <name>Fe cation</name>
        <dbReference type="ChEBI" id="CHEBI:24875"/>
    </cofactor>
    <text evidence="2">Binds 1 Fe cation per subunit.</text>
</comment>
<feature type="binding site" evidence="2">
    <location>
        <position position="63"/>
    </location>
    <ligand>
        <name>Fe cation</name>
        <dbReference type="ChEBI" id="CHEBI:24875"/>
    </ligand>
</feature>
<keyword evidence="6" id="KW-1185">Reference proteome</keyword>
<dbReference type="InterPro" id="IPR014710">
    <property type="entry name" value="RmlC-like_jellyroll"/>
</dbReference>
<dbReference type="InterPro" id="IPR012093">
    <property type="entry name" value="Pirin"/>
</dbReference>
<evidence type="ECO:0000259" key="5">
    <source>
        <dbReference type="Pfam" id="PF17954"/>
    </source>
</evidence>
<dbReference type="Pfam" id="PF17954">
    <property type="entry name" value="Pirin_C_2"/>
    <property type="match status" value="1"/>
</dbReference>
<feature type="domain" description="Pirin N-terminal" evidence="4">
    <location>
        <begin position="14"/>
        <end position="123"/>
    </location>
</feature>
<evidence type="ECO:0000256" key="3">
    <source>
        <dbReference type="RuleBase" id="RU003457"/>
    </source>
</evidence>
<dbReference type="InterPro" id="IPR011051">
    <property type="entry name" value="RmlC_Cupin_sf"/>
</dbReference>
<evidence type="ECO:0000313" key="6">
    <source>
        <dbReference type="Proteomes" id="UP000887566"/>
    </source>
</evidence>
<comment type="similarity">
    <text evidence="1 3">Belongs to the pirin family.</text>
</comment>
<keyword evidence="2" id="KW-0479">Metal-binding</keyword>
<evidence type="ECO:0000313" key="7">
    <source>
        <dbReference type="WBParaSite" id="PSAMB.scaffold3339size18676.g21149.t1"/>
    </source>
</evidence>
<feature type="binding site" evidence="2">
    <location>
        <position position="61"/>
    </location>
    <ligand>
        <name>Fe cation</name>
        <dbReference type="ChEBI" id="CHEBI:24875"/>
    </ligand>
</feature>
<dbReference type="GO" id="GO:0046872">
    <property type="term" value="F:metal ion binding"/>
    <property type="evidence" value="ECO:0007669"/>
    <property type="project" value="UniProtKB-KW"/>
</dbReference>
<dbReference type="CDD" id="cd20311">
    <property type="entry name" value="cupin_Yhhw_C"/>
    <property type="match status" value="1"/>
</dbReference>
<dbReference type="InterPro" id="IPR003829">
    <property type="entry name" value="Pirin_N_dom"/>
</dbReference>
<feature type="domain" description="Quercetin 2,3-dioxygenase C-terminal cupin" evidence="5">
    <location>
        <begin position="150"/>
        <end position="235"/>
    </location>
</feature>
<keyword evidence="2" id="KW-0408">Iron</keyword>
<organism evidence="6 7">
    <name type="scientific">Plectus sambesii</name>
    <dbReference type="NCBI Taxonomy" id="2011161"/>
    <lineage>
        <taxon>Eukaryota</taxon>
        <taxon>Metazoa</taxon>
        <taxon>Ecdysozoa</taxon>
        <taxon>Nematoda</taxon>
        <taxon>Chromadorea</taxon>
        <taxon>Plectida</taxon>
        <taxon>Plectina</taxon>
        <taxon>Plectoidea</taxon>
        <taxon>Plectidae</taxon>
        <taxon>Plectus</taxon>
    </lineage>
</organism>
<dbReference type="Gene3D" id="2.60.120.10">
    <property type="entry name" value="Jelly Rolls"/>
    <property type="match status" value="2"/>
</dbReference>
<evidence type="ECO:0000256" key="2">
    <source>
        <dbReference type="PIRSR" id="PIRSR006232-1"/>
    </source>
</evidence>
<feature type="binding site" evidence="2">
    <location>
        <position position="107"/>
    </location>
    <ligand>
        <name>Fe cation</name>
        <dbReference type="ChEBI" id="CHEBI:24875"/>
    </ligand>
</feature>
<sequence length="236" mass="26400">MSFVPKIIRRASERGVSKIDWLDSRHTFSFGDYSDHRFMGFGPLRVINDDRVKIGHGFDTHPHRDMEIITYVLQGAVRHKDSGGNGSVIVPNDVQVMSAGTGVYHSEFNDSKTENVHLLQIWIQPDKKGHQPRYQQGNFSNEAKRGNLKLVVSGDGRDGSMMVHRDVKVYAGLFDGKERAEYEVIPGRKIWLHVAKGSLTVNNLSLSEGDAIGVEEAGNLKLENGQNSEILLFDLN</sequence>
<reference evidence="7" key="1">
    <citation type="submission" date="2022-11" db="UniProtKB">
        <authorList>
            <consortium name="WormBaseParasite"/>
        </authorList>
    </citation>
    <scope>IDENTIFICATION</scope>
</reference>